<evidence type="ECO:0000256" key="3">
    <source>
        <dbReference type="ARBA" id="ARBA00022989"/>
    </source>
</evidence>
<keyword evidence="2 5" id="KW-0812">Transmembrane</keyword>
<evidence type="ECO:0000259" key="6">
    <source>
        <dbReference type="PROSITE" id="PS50801"/>
    </source>
</evidence>
<feature type="transmembrane region" description="Helical" evidence="5">
    <location>
        <begin position="20"/>
        <end position="47"/>
    </location>
</feature>
<dbReference type="AlphaFoldDB" id="A0A6I8MCI3"/>
<dbReference type="GO" id="GO:0016020">
    <property type="term" value="C:membrane"/>
    <property type="evidence" value="ECO:0007669"/>
    <property type="project" value="UniProtKB-SubCell"/>
</dbReference>
<gene>
    <name evidence="7" type="ORF">OMES3154_00465</name>
</gene>
<dbReference type="Pfam" id="PF00916">
    <property type="entry name" value="Sulfate_transp"/>
    <property type="match status" value="1"/>
</dbReference>
<feature type="transmembrane region" description="Helical" evidence="5">
    <location>
        <begin position="198"/>
        <end position="215"/>
    </location>
</feature>
<name>A0A6I8MCI3_9FUSO</name>
<feature type="transmembrane region" description="Helical" evidence="5">
    <location>
        <begin position="379"/>
        <end position="409"/>
    </location>
</feature>
<evidence type="ECO:0000256" key="2">
    <source>
        <dbReference type="ARBA" id="ARBA00022692"/>
    </source>
</evidence>
<dbReference type="RefSeq" id="WP_156683197.1">
    <property type="nucleotide sequence ID" value="NZ_CABWIB010000001.1"/>
</dbReference>
<protein>
    <submittedName>
        <fullName evidence="7">C4-dicarboxylic acid transporter DauA</fullName>
    </submittedName>
</protein>
<dbReference type="Proteomes" id="UP000419017">
    <property type="component" value="Unassembled WGS sequence"/>
</dbReference>
<feature type="transmembrane region" description="Helical" evidence="5">
    <location>
        <begin position="329"/>
        <end position="359"/>
    </location>
</feature>
<dbReference type="PROSITE" id="PS50801">
    <property type="entry name" value="STAS"/>
    <property type="match status" value="1"/>
</dbReference>
<dbReference type="SUPFAM" id="SSF52091">
    <property type="entry name" value="SpoIIaa-like"/>
    <property type="match status" value="1"/>
</dbReference>
<keyword evidence="3 5" id="KW-1133">Transmembrane helix</keyword>
<feature type="transmembrane region" description="Helical" evidence="5">
    <location>
        <begin position="173"/>
        <end position="192"/>
    </location>
</feature>
<evidence type="ECO:0000256" key="4">
    <source>
        <dbReference type="ARBA" id="ARBA00023136"/>
    </source>
</evidence>
<dbReference type="Pfam" id="PF01740">
    <property type="entry name" value="STAS"/>
    <property type="match status" value="1"/>
</dbReference>
<evidence type="ECO:0000313" key="8">
    <source>
        <dbReference type="Proteomes" id="UP000419017"/>
    </source>
</evidence>
<feature type="transmembrane region" description="Helical" evidence="5">
    <location>
        <begin position="53"/>
        <end position="71"/>
    </location>
</feature>
<feature type="transmembrane region" description="Helical" evidence="5">
    <location>
        <begin position="121"/>
        <end position="140"/>
    </location>
</feature>
<dbReference type="GO" id="GO:0055085">
    <property type="term" value="P:transmembrane transport"/>
    <property type="evidence" value="ECO:0007669"/>
    <property type="project" value="InterPro"/>
</dbReference>
<feature type="transmembrane region" description="Helical" evidence="5">
    <location>
        <begin position="249"/>
        <end position="270"/>
    </location>
</feature>
<dbReference type="Gene3D" id="3.30.750.24">
    <property type="entry name" value="STAS domain"/>
    <property type="match status" value="1"/>
</dbReference>
<dbReference type="InterPro" id="IPR002645">
    <property type="entry name" value="STAS_dom"/>
</dbReference>
<dbReference type="InterPro" id="IPR036513">
    <property type="entry name" value="STAS_dom_sf"/>
</dbReference>
<evidence type="ECO:0000313" key="7">
    <source>
        <dbReference type="EMBL" id="VWL85182.1"/>
    </source>
</evidence>
<reference evidence="7 8" key="1">
    <citation type="submission" date="2019-10" db="EMBL/GenBank/DDBJ databases">
        <authorList>
            <person name="Blom J."/>
        </authorList>
    </citation>
    <scope>NUCLEOTIDE SEQUENCE [LARGE SCALE GENOMIC DNA]</scope>
    <source>
        <strain evidence="7 8">ES3154-GLU</strain>
    </source>
</reference>
<comment type="subcellular location">
    <subcellularLocation>
        <location evidence="1">Membrane</location>
        <topology evidence="1">Multi-pass membrane protein</topology>
    </subcellularLocation>
</comment>
<sequence length="545" mass="59849">MKIFYPKLITTMKTYTKEQFIKDLIAGFIVSIIALPLSIALAIASGVSPEKGLYTAIIAGFFISLLGGSRVQIGGPTGAFMIIVYGIVSKYGVDGIIVATFIAGILIILMGLFKLGSVIKYIPYPVTSGFTTGIAVTIFVSQIKDFLGLRIDAKMPAEFVEKIKVLFEYIYTFNRYSILIGILSLLILFYWPRVNKKVPAALIVLIISSAITYIFKLDIATIGTSFSNLNASFPLPKIPNINFDIISKMFMPAVAIAILGSIESLLSAVVADGMIQAKHRSNTELIAQGIANIFSSIFGGIPATGAIARTVANINNGARTPVAGIMHAIFLLVIVLIFFPLAKLIPLSALSAILMMVAINMGEWKELKEIKKSPKSDAFVLVTVFILTVVFDLIIAIEIGMILASFLFMKRMADLTDIKISSLDYSEEYVENKNKVDNIDFRKTGVYVYEINGPFFFGASYKFVETIYNINSDTKAIIIKMTNVNSVDSTAISAIKRMITICNEKQIKLVFCELNSQVKNTFDKTGLSLEKVYDSFIEAKKSIDF</sequence>
<dbReference type="InterPro" id="IPR011547">
    <property type="entry name" value="SLC26A/SulP_dom"/>
</dbReference>
<dbReference type="PANTHER" id="PTHR11814">
    <property type="entry name" value="SULFATE TRANSPORTER"/>
    <property type="match status" value="1"/>
</dbReference>
<organism evidence="7 8">
    <name type="scientific">Oceanivirga miroungae</name>
    <dbReference type="NCBI Taxonomy" id="1130046"/>
    <lineage>
        <taxon>Bacteria</taxon>
        <taxon>Fusobacteriati</taxon>
        <taxon>Fusobacteriota</taxon>
        <taxon>Fusobacteriia</taxon>
        <taxon>Fusobacteriales</taxon>
        <taxon>Leptotrichiaceae</taxon>
        <taxon>Oceanivirga</taxon>
    </lineage>
</organism>
<evidence type="ECO:0000256" key="5">
    <source>
        <dbReference type="SAM" id="Phobius"/>
    </source>
</evidence>
<dbReference type="CDD" id="cd07042">
    <property type="entry name" value="STAS_SulP_like_sulfate_transporter"/>
    <property type="match status" value="1"/>
</dbReference>
<feature type="transmembrane region" description="Helical" evidence="5">
    <location>
        <begin position="91"/>
        <end position="115"/>
    </location>
</feature>
<accession>A0A6I8MCI3</accession>
<proteinExistence type="predicted"/>
<dbReference type="EMBL" id="CABWIB010000001">
    <property type="protein sequence ID" value="VWL85182.1"/>
    <property type="molecule type" value="Genomic_DNA"/>
</dbReference>
<keyword evidence="8" id="KW-1185">Reference proteome</keyword>
<feature type="transmembrane region" description="Helical" evidence="5">
    <location>
        <begin position="290"/>
        <end position="308"/>
    </location>
</feature>
<feature type="domain" description="STAS" evidence="6">
    <location>
        <begin position="445"/>
        <end position="545"/>
    </location>
</feature>
<dbReference type="InterPro" id="IPR001902">
    <property type="entry name" value="SLC26A/SulP_fam"/>
</dbReference>
<evidence type="ECO:0000256" key="1">
    <source>
        <dbReference type="ARBA" id="ARBA00004141"/>
    </source>
</evidence>
<keyword evidence="4 5" id="KW-0472">Membrane</keyword>